<dbReference type="GO" id="GO:0030599">
    <property type="term" value="F:pectinesterase activity"/>
    <property type="evidence" value="ECO:0007669"/>
    <property type="project" value="InterPro"/>
</dbReference>
<dbReference type="InterPro" id="IPR012334">
    <property type="entry name" value="Pectin_lyas_fold"/>
</dbReference>
<proteinExistence type="predicted"/>
<keyword evidence="2" id="KW-0378">Hydrolase</keyword>
<evidence type="ECO:0000313" key="6">
    <source>
        <dbReference type="EMBL" id="KAK2642102.1"/>
    </source>
</evidence>
<dbReference type="InterPro" id="IPR011050">
    <property type="entry name" value="Pectin_lyase_fold/virulence"/>
</dbReference>
<feature type="domain" description="Pectinesterase catalytic" evidence="5">
    <location>
        <begin position="40"/>
        <end position="118"/>
    </location>
</feature>
<dbReference type="Pfam" id="PF01095">
    <property type="entry name" value="Pectinesterase"/>
    <property type="match status" value="1"/>
</dbReference>
<evidence type="ECO:0000259" key="5">
    <source>
        <dbReference type="Pfam" id="PF01095"/>
    </source>
</evidence>
<name>A0AAD9TU84_9ROSI</name>
<sequence>MQQPTSNSIKSSLGSGSGNDGGGGGGDGGKSGKRWGTIRCVVAADGSRNFTNVTDAVLAAPNYSMKRYVIYIKRCVYKEYVDIKKKKWNLMMVRDGMNATIISGDRNFIDGWTTFRSAEKEKEQIRRKKKEKGKIRRKMKEEDDELGIDM</sequence>
<dbReference type="InterPro" id="IPR000070">
    <property type="entry name" value="Pectinesterase_cat"/>
</dbReference>
<dbReference type="PANTHER" id="PTHR31707">
    <property type="entry name" value="PECTINESTERASE"/>
    <property type="match status" value="1"/>
</dbReference>
<dbReference type="EMBL" id="JANJYI010000007">
    <property type="protein sequence ID" value="KAK2642102.1"/>
    <property type="molecule type" value="Genomic_DNA"/>
</dbReference>
<comment type="pathway">
    <text evidence="1">Glycan metabolism; pectin degradation; 2-dehydro-3-deoxy-D-gluconate from pectin: step 1/5.</text>
</comment>
<keyword evidence="7" id="KW-1185">Reference proteome</keyword>
<feature type="region of interest" description="Disordered" evidence="4">
    <location>
        <begin position="120"/>
        <end position="150"/>
    </location>
</feature>
<feature type="compositionally biased region" description="Low complexity" evidence="4">
    <location>
        <begin position="1"/>
        <end position="14"/>
    </location>
</feature>
<evidence type="ECO:0000256" key="3">
    <source>
        <dbReference type="ARBA" id="ARBA00023085"/>
    </source>
</evidence>
<feature type="compositionally biased region" description="Gly residues" evidence="4">
    <location>
        <begin position="15"/>
        <end position="29"/>
    </location>
</feature>
<accession>A0AAD9TU84</accession>
<protein>
    <recommendedName>
        <fullName evidence="5">Pectinesterase catalytic domain-containing protein</fullName>
    </recommendedName>
</protein>
<reference evidence="6" key="1">
    <citation type="journal article" date="2023" name="Plant J.">
        <title>Genome sequences and population genomics provide insights into the demographic history, inbreeding, and mutation load of two 'living fossil' tree species of Dipteronia.</title>
        <authorList>
            <person name="Feng Y."/>
            <person name="Comes H.P."/>
            <person name="Chen J."/>
            <person name="Zhu S."/>
            <person name="Lu R."/>
            <person name="Zhang X."/>
            <person name="Li P."/>
            <person name="Qiu J."/>
            <person name="Olsen K.M."/>
            <person name="Qiu Y."/>
        </authorList>
    </citation>
    <scope>NUCLEOTIDE SEQUENCE</scope>
    <source>
        <strain evidence="6">KIB01</strain>
    </source>
</reference>
<evidence type="ECO:0000313" key="7">
    <source>
        <dbReference type="Proteomes" id="UP001280121"/>
    </source>
</evidence>
<keyword evidence="3" id="KW-0063">Aspartyl esterase</keyword>
<evidence type="ECO:0000256" key="4">
    <source>
        <dbReference type="SAM" id="MobiDB-lite"/>
    </source>
</evidence>
<dbReference type="AlphaFoldDB" id="A0AAD9TU84"/>
<feature type="region of interest" description="Disordered" evidence="4">
    <location>
        <begin position="1"/>
        <end position="31"/>
    </location>
</feature>
<gene>
    <name evidence="6" type="ORF">Ddye_023865</name>
</gene>
<organism evidence="6 7">
    <name type="scientific">Dipteronia dyeriana</name>
    <dbReference type="NCBI Taxonomy" id="168575"/>
    <lineage>
        <taxon>Eukaryota</taxon>
        <taxon>Viridiplantae</taxon>
        <taxon>Streptophyta</taxon>
        <taxon>Embryophyta</taxon>
        <taxon>Tracheophyta</taxon>
        <taxon>Spermatophyta</taxon>
        <taxon>Magnoliopsida</taxon>
        <taxon>eudicotyledons</taxon>
        <taxon>Gunneridae</taxon>
        <taxon>Pentapetalae</taxon>
        <taxon>rosids</taxon>
        <taxon>malvids</taxon>
        <taxon>Sapindales</taxon>
        <taxon>Sapindaceae</taxon>
        <taxon>Hippocastanoideae</taxon>
        <taxon>Acereae</taxon>
        <taxon>Dipteronia</taxon>
    </lineage>
</organism>
<dbReference type="Proteomes" id="UP001280121">
    <property type="component" value="Unassembled WGS sequence"/>
</dbReference>
<dbReference type="Gene3D" id="2.160.20.10">
    <property type="entry name" value="Single-stranded right-handed beta-helix, Pectin lyase-like"/>
    <property type="match status" value="1"/>
</dbReference>
<evidence type="ECO:0000256" key="2">
    <source>
        <dbReference type="ARBA" id="ARBA00022801"/>
    </source>
</evidence>
<comment type="caution">
    <text evidence="6">The sequence shown here is derived from an EMBL/GenBank/DDBJ whole genome shotgun (WGS) entry which is preliminary data.</text>
</comment>
<evidence type="ECO:0000256" key="1">
    <source>
        <dbReference type="ARBA" id="ARBA00005184"/>
    </source>
</evidence>
<feature type="compositionally biased region" description="Basic residues" evidence="4">
    <location>
        <begin position="125"/>
        <end position="138"/>
    </location>
</feature>
<dbReference type="GO" id="GO:0042545">
    <property type="term" value="P:cell wall modification"/>
    <property type="evidence" value="ECO:0007669"/>
    <property type="project" value="InterPro"/>
</dbReference>
<dbReference type="SUPFAM" id="SSF51126">
    <property type="entry name" value="Pectin lyase-like"/>
    <property type="match status" value="1"/>
</dbReference>